<protein>
    <submittedName>
        <fullName evidence="2">Uncharacterized protein</fullName>
    </submittedName>
</protein>
<proteinExistence type="predicted"/>
<reference evidence="2" key="2">
    <citation type="journal article" date="2021" name="Genome Biol. Evol.">
        <title>Developing a high-quality reference genome for a parasitic bivalve with doubly uniparental inheritance (Bivalvia: Unionida).</title>
        <authorList>
            <person name="Smith C.H."/>
        </authorList>
    </citation>
    <scope>NUCLEOTIDE SEQUENCE</scope>
    <source>
        <strain evidence="2">CHS0354</strain>
        <tissue evidence="2">Mantle</tissue>
    </source>
</reference>
<evidence type="ECO:0000313" key="2">
    <source>
        <dbReference type="EMBL" id="KAK3607374.1"/>
    </source>
</evidence>
<evidence type="ECO:0000256" key="1">
    <source>
        <dbReference type="SAM" id="MobiDB-lite"/>
    </source>
</evidence>
<comment type="caution">
    <text evidence="2">The sequence shown here is derived from an EMBL/GenBank/DDBJ whole genome shotgun (WGS) entry which is preliminary data.</text>
</comment>
<feature type="region of interest" description="Disordered" evidence="1">
    <location>
        <begin position="46"/>
        <end position="79"/>
    </location>
</feature>
<gene>
    <name evidence="2" type="ORF">CHS0354_035715</name>
</gene>
<keyword evidence="3" id="KW-1185">Reference proteome</keyword>
<dbReference type="EMBL" id="JAEAOA010002083">
    <property type="protein sequence ID" value="KAK3607374.1"/>
    <property type="molecule type" value="Genomic_DNA"/>
</dbReference>
<dbReference type="Proteomes" id="UP001195483">
    <property type="component" value="Unassembled WGS sequence"/>
</dbReference>
<reference evidence="2" key="1">
    <citation type="journal article" date="2021" name="Genome Biol. Evol.">
        <title>A High-Quality Reference Genome for a Parasitic Bivalve with Doubly Uniparental Inheritance (Bivalvia: Unionida).</title>
        <authorList>
            <person name="Smith C.H."/>
        </authorList>
    </citation>
    <scope>NUCLEOTIDE SEQUENCE</scope>
    <source>
        <strain evidence="2">CHS0354</strain>
    </source>
</reference>
<reference evidence="2" key="3">
    <citation type="submission" date="2023-05" db="EMBL/GenBank/DDBJ databases">
        <authorList>
            <person name="Smith C.H."/>
        </authorList>
    </citation>
    <scope>NUCLEOTIDE SEQUENCE</scope>
    <source>
        <strain evidence="2">CHS0354</strain>
        <tissue evidence="2">Mantle</tissue>
    </source>
</reference>
<feature type="non-terminal residue" evidence="2">
    <location>
        <position position="1"/>
    </location>
</feature>
<sequence>MTCPRRWQADKDDHEICNGKVDDENVYSSLHMPAPKYNKAHKTIAEKTKNENHTVQSDKNPLQSRWSNKVLNVFQTHRR</sequence>
<dbReference type="AlphaFoldDB" id="A0AAE0TBN3"/>
<accession>A0AAE0TBN3</accession>
<name>A0AAE0TBN3_9BIVA</name>
<feature type="compositionally biased region" description="Polar residues" evidence="1">
    <location>
        <begin position="53"/>
        <end position="79"/>
    </location>
</feature>
<evidence type="ECO:0000313" key="3">
    <source>
        <dbReference type="Proteomes" id="UP001195483"/>
    </source>
</evidence>
<organism evidence="2 3">
    <name type="scientific">Potamilus streckersoni</name>
    <dbReference type="NCBI Taxonomy" id="2493646"/>
    <lineage>
        <taxon>Eukaryota</taxon>
        <taxon>Metazoa</taxon>
        <taxon>Spiralia</taxon>
        <taxon>Lophotrochozoa</taxon>
        <taxon>Mollusca</taxon>
        <taxon>Bivalvia</taxon>
        <taxon>Autobranchia</taxon>
        <taxon>Heteroconchia</taxon>
        <taxon>Palaeoheterodonta</taxon>
        <taxon>Unionida</taxon>
        <taxon>Unionoidea</taxon>
        <taxon>Unionidae</taxon>
        <taxon>Ambleminae</taxon>
        <taxon>Lampsilini</taxon>
        <taxon>Potamilus</taxon>
    </lineage>
</organism>